<sequence>MFFGTTYDTFFAPECLIAEPRVWLASKLRKRADKRVGFLLFSPANEINVVYLYLGILCCLKR</sequence>
<feature type="transmembrane region" description="Helical" evidence="1">
    <location>
        <begin position="36"/>
        <end position="60"/>
    </location>
</feature>
<keyword evidence="3" id="KW-1185">Reference proteome</keyword>
<accession>A0A2U1FSQ6</accession>
<comment type="caution">
    <text evidence="2">The sequence shown here is derived from an EMBL/GenBank/DDBJ whole genome shotgun (WGS) entry which is preliminary data.</text>
</comment>
<organism evidence="2 3">
    <name type="scientific">Porphyromonas loveana</name>
    <dbReference type="NCBI Taxonomy" id="1884669"/>
    <lineage>
        <taxon>Bacteria</taxon>
        <taxon>Pseudomonadati</taxon>
        <taxon>Bacteroidota</taxon>
        <taxon>Bacteroidia</taxon>
        <taxon>Bacteroidales</taxon>
        <taxon>Porphyromonadaceae</taxon>
        <taxon>Porphyromonas</taxon>
    </lineage>
</organism>
<reference evidence="2 3" key="1">
    <citation type="submission" date="2018-04" db="EMBL/GenBank/DDBJ databases">
        <title>Genomic Encyclopedia of Type Strains, Phase IV (KMG-IV): sequencing the most valuable type-strain genomes for metagenomic binning, comparative biology and taxonomic classification.</title>
        <authorList>
            <person name="Goeker M."/>
        </authorList>
    </citation>
    <scope>NUCLEOTIDE SEQUENCE [LARGE SCALE GENOMIC DNA]</scope>
    <source>
        <strain evidence="2 3">DSM 28520</strain>
    </source>
</reference>
<evidence type="ECO:0000313" key="3">
    <source>
        <dbReference type="Proteomes" id="UP000245462"/>
    </source>
</evidence>
<gene>
    <name evidence="2" type="ORF">C7382_101126</name>
</gene>
<evidence type="ECO:0000256" key="1">
    <source>
        <dbReference type="SAM" id="Phobius"/>
    </source>
</evidence>
<dbReference type="Proteomes" id="UP000245462">
    <property type="component" value="Unassembled WGS sequence"/>
</dbReference>
<proteinExistence type="predicted"/>
<dbReference type="EMBL" id="QEKY01000001">
    <property type="protein sequence ID" value="PVZ15195.1"/>
    <property type="molecule type" value="Genomic_DNA"/>
</dbReference>
<keyword evidence="1" id="KW-1133">Transmembrane helix</keyword>
<dbReference type="AlphaFoldDB" id="A0A2U1FSQ6"/>
<keyword evidence="1" id="KW-0812">Transmembrane</keyword>
<evidence type="ECO:0000313" key="2">
    <source>
        <dbReference type="EMBL" id="PVZ15195.1"/>
    </source>
</evidence>
<keyword evidence="1" id="KW-0472">Membrane</keyword>
<protein>
    <submittedName>
        <fullName evidence="2">Uncharacterized protein</fullName>
    </submittedName>
</protein>
<name>A0A2U1FSQ6_9PORP</name>